<evidence type="ECO:0000313" key="7">
    <source>
        <dbReference type="Proteomes" id="UP001209878"/>
    </source>
</evidence>
<keyword evidence="7" id="KW-1185">Reference proteome</keyword>
<reference evidence="6" key="1">
    <citation type="journal article" date="2023" name="Mol. Biol. Evol.">
        <title>Third-Generation Sequencing Reveals the Adaptive Role of the Epigenome in Three Deep-Sea Polychaetes.</title>
        <authorList>
            <person name="Perez M."/>
            <person name="Aroh O."/>
            <person name="Sun Y."/>
            <person name="Lan Y."/>
            <person name="Juniper S.K."/>
            <person name="Young C.R."/>
            <person name="Angers B."/>
            <person name="Qian P.Y."/>
        </authorList>
    </citation>
    <scope>NUCLEOTIDE SEQUENCE</scope>
    <source>
        <strain evidence="6">R07B-5</strain>
    </source>
</reference>
<evidence type="ECO:0000256" key="1">
    <source>
        <dbReference type="ARBA" id="ARBA00001968"/>
    </source>
</evidence>
<keyword evidence="3" id="KW-0175">Coiled coil</keyword>
<dbReference type="InterPro" id="IPR027805">
    <property type="entry name" value="Transposase_HTH_dom"/>
</dbReference>
<feature type="domain" description="DDE Tnp4" evidence="4">
    <location>
        <begin position="225"/>
        <end position="257"/>
    </location>
</feature>
<dbReference type="Proteomes" id="UP001209878">
    <property type="component" value="Unassembled WGS sequence"/>
</dbReference>
<accession>A0AAD9PAP0</accession>
<evidence type="ECO:0000256" key="2">
    <source>
        <dbReference type="ARBA" id="ARBA00022723"/>
    </source>
</evidence>
<dbReference type="PANTHER" id="PTHR23080">
    <property type="entry name" value="THAP DOMAIN PROTEIN"/>
    <property type="match status" value="1"/>
</dbReference>
<feature type="domain" description="Transposase Helix-turn-helix" evidence="5">
    <location>
        <begin position="145"/>
        <end position="195"/>
    </location>
</feature>
<dbReference type="Pfam" id="PF13359">
    <property type="entry name" value="DDE_Tnp_4"/>
    <property type="match status" value="1"/>
</dbReference>
<evidence type="ECO:0000259" key="5">
    <source>
        <dbReference type="Pfam" id="PF13613"/>
    </source>
</evidence>
<evidence type="ECO:0008006" key="8">
    <source>
        <dbReference type="Google" id="ProtNLM"/>
    </source>
</evidence>
<evidence type="ECO:0000256" key="3">
    <source>
        <dbReference type="SAM" id="Coils"/>
    </source>
</evidence>
<evidence type="ECO:0000313" key="6">
    <source>
        <dbReference type="EMBL" id="KAK2191283.1"/>
    </source>
</evidence>
<organism evidence="6 7">
    <name type="scientific">Ridgeia piscesae</name>
    <name type="common">Tubeworm</name>
    <dbReference type="NCBI Taxonomy" id="27915"/>
    <lineage>
        <taxon>Eukaryota</taxon>
        <taxon>Metazoa</taxon>
        <taxon>Spiralia</taxon>
        <taxon>Lophotrochozoa</taxon>
        <taxon>Annelida</taxon>
        <taxon>Polychaeta</taxon>
        <taxon>Sedentaria</taxon>
        <taxon>Canalipalpata</taxon>
        <taxon>Sabellida</taxon>
        <taxon>Siboglinidae</taxon>
        <taxon>Ridgeia</taxon>
    </lineage>
</organism>
<comment type="caution">
    <text evidence="6">The sequence shown here is derived from an EMBL/GenBank/DDBJ whole genome shotgun (WGS) entry which is preliminary data.</text>
</comment>
<sequence>MGYTASHKLTPEGKKARFARVKKHGCQKEEDVRDAKQKADAASIPLDLSMSQLSGADMECEGDEDASCPDTDIHDGCISQVAKLRKENKQTVTELGRLQRENETLANQCERQFGEETTFCTGLPSYAVFVWLLNYCTSVLPPPASLSTGDILLLIWMKLRLNLLYQDFSYRFNISVGHVSDILNNGLPALAKHLNFFIQWPEKEQILRNMPNVFLETHSNCHVVIDCTDVFIECPANLTARSATWSNYKHHNTLTFSCLFPLWCCYFCVQSLWWQNFR</sequence>
<dbReference type="EMBL" id="JAODUO010000055">
    <property type="protein sequence ID" value="KAK2191283.1"/>
    <property type="molecule type" value="Genomic_DNA"/>
</dbReference>
<dbReference type="GO" id="GO:0046872">
    <property type="term" value="F:metal ion binding"/>
    <property type="evidence" value="ECO:0007669"/>
    <property type="project" value="UniProtKB-KW"/>
</dbReference>
<gene>
    <name evidence="6" type="ORF">NP493_56g06016</name>
</gene>
<dbReference type="AlphaFoldDB" id="A0AAD9PAP0"/>
<evidence type="ECO:0000259" key="4">
    <source>
        <dbReference type="Pfam" id="PF13359"/>
    </source>
</evidence>
<protein>
    <recommendedName>
        <fullName evidence="8">Transposase Helix-turn-helix domain-containing protein</fullName>
    </recommendedName>
</protein>
<dbReference type="InterPro" id="IPR027806">
    <property type="entry name" value="HARBI1_dom"/>
</dbReference>
<feature type="coiled-coil region" evidence="3">
    <location>
        <begin position="81"/>
        <end position="108"/>
    </location>
</feature>
<dbReference type="Pfam" id="PF13613">
    <property type="entry name" value="HTH_Tnp_4"/>
    <property type="match status" value="1"/>
</dbReference>
<keyword evidence="2" id="KW-0479">Metal-binding</keyword>
<proteinExistence type="predicted"/>
<name>A0AAD9PAP0_RIDPI</name>
<comment type="cofactor">
    <cofactor evidence="1">
        <name>a divalent metal cation</name>
        <dbReference type="ChEBI" id="CHEBI:60240"/>
    </cofactor>
</comment>